<dbReference type="EMBL" id="QZCW01000002">
    <property type="protein sequence ID" value="MCW5321319.1"/>
    <property type="molecule type" value="Genomic_DNA"/>
</dbReference>
<evidence type="ECO:0000256" key="1">
    <source>
        <dbReference type="ARBA" id="ARBA00004202"/>
    </source>
</evidence>
<dbReference type="PANTHER" id="PTHR43166:SF9">
    <property type="entry name" value="GLUTAMATE_ASPARTATE IMPORT ATP-BINDING PROTEIN GLTL"/>
    <property type="match status" value="1"/>
</dbReference>
<reference evidence="11" key="1">
    <citation type="submission" date="2023-07" db="EMBL/GenBank/DDBJ databases">
        <title>Verminephrobacter genomes.</title>
        <authorList>
            <person name="Lund M.B."/>
        </authorList>
    </citation>
    <scope>NUCLEOTIDE SEQUENCE [LARGE SCALE GENOMIC DNA]</scope>
    <source>
        <strain evidence="11">AtM5-05</strain>
    </source>
</reference>
<feature type="domain" description="ABC transporter" evidence="9">
    <location>
        <begin position="11"/>
        <end position="252"/>
    </location>
</feature>
<dbReference type="InterPro" id="IPR017871">
    <property type="entry name" value="ABC_transporter-like_CS"/>
</dbReference>
<evidence type="ECO:0000256" key="2">
    <source>
        <dbReference type="ARBA" id="ARBA00005417"/>
    </source>
</evidence>
<dbReference type="GO" id="GO:0005524">
    <property type="term" value="F:ATP binding"/>
    <property type="evidence" value="ECO:0007669"/>
    <property type="project" value="UniProtKB-KW"/>
</dbReference>
<evidence type="ECO:0000256" key="4">
    <source>
        <dbReference type="ARBA" id="ARBA00022475"/>
    </source>
</evidence>
<dbReference type="RefSeq" id="WP_265282062.1">
    <property type="nucleotide sequence ID" value="NZ_QZCW01000002.1"/>
</dbReference>
<keyword evidence="5" id="KW-0547">Nucleotide-binding</keyword>
<dbReference type="Proteomes" id="UP001208935">
    <property type="component" value="Unassembled WGS sequence"/>
</dbReference>
<accession>A0ABT3KTV4</accession>
<comment type="caution">
    <text evidence="10">The sequence shown here is derived from an EMBL/GenBank/DDBJ whole genome shotgun (WGS) entry which is preliminary data.</text>
</comment>
<evidence type="ECO:0000259" key="9">
    <source>
        <dbReference type="PROSITE" id="PS50893"/>
    </source>
</evidence>
<dbReference type="SUPFAM" id="SSF52540">
    <property type="entry name" value="P-loop containing nucleoside triphosphate hydrolases"/>
    <property type="match status" value="1"/>
</dbReference>
<dbReference type="PANTHER" id="PTHR43166">
    <property type="entry name" value="AMINO ACID IMPORT ATP-BINDING PROTEIN"/>
    <property type="match status" value="1"/>
</dbReference>
<evidence type="ECO:0000256" key="5">
    <source>
        <dbReference type="ARBA" id="ARBA00022741"/>
    </source>
</evidence>
<dbReference type="Pfam" id="PF00005">
    <property type="entry name" value="ABC_tran"/>
    <property type="match status" value="1"/>
</dbReference>
<evidence type="ECO:0000256" key="3">
    <source>
        <dbReference type="ARBA" id="ARBA00022448"/>
    </source>
</evidence>
<evidence type="ECO:0000256" key="6">
    <source>
        <dbReference type="ARBA" id="ARBA00022840"/>
    </source>
</evidence>
<evidence type="ECO:0000256" key="8">
    <source>
        <dbReference type="ARBA" id="ARBA00023136"/>
    </source>
</evidence>
<keyword evidence="4" id="KW-1003">Cell membrane</keyword>
<dbReference type="InterPro" id="IPR003439">
    <property type="entry name" value="ABC_transporter-like_ATP-bd"/>
</dbReference>
<dbReference type="InterPro" id="IPR027417">
    <property type="entry name" value="P-loop_NTPase"/>
</dbReference>
<dbReference type="InterPro" id="IPR050086">
    <property type="entry name" value="MetN_ABC_transporter-like"/>
</dbReference>
<evidence type="ECO:0000256" key="7">
    <source>
        <dbReference type="ARBA" id="ARBA00022970"/>
    </source>
</evidence>
<dbReference type="PROSITE" id="PS00211">
    <property type="entry name" value="ABC_TRANSPORTER_1"/>
    <property type="match status" value="1"/>
</dbReference>
<dbReference type="PROSITE" id="PS50893">
    <property type="entry name" value="ABC_TRANSPORTER_2"/>
    <property type="match status" value="1"/>
</dbReference>
<proteinExistence type="inferred from homology"/>
<dbReference type="Gene3D" id="3.40.50.300">
    <property type="entry name" value="P-loop containing nucleotide triphosphate hydrolases"/>
    <property type="match status" value="1"/>
</dbReference>
<keyword evidence="3" id="KW-0813">Transport</keyword>
<dbReference type="PIRSF" id="PIRSF039085">
    <property type="entry name" value="ABC_ATPase_HisP"/>
    <property type="match status" value="1"/>
</dbReference>
<organism evidence="10 11">
    <name type="scientific">Verminephrobacter aporrectodeae subsp. tuberculatae</name>
    <dbReference type="NCBI Taxonomy" id="1110392"/>
    <lineage>
        <taxon>Bacteria</taxon>
        <taxon>Pseudomonadati</taxon>
        <taxon>Pseudomonadota</taxon>
        <taxon>Betaproteobacteria</taxon>
        <taxon>Burkholderiales</taxon>
        <taxon>Comamonadaceae</taxon>
        <taxon>Verminephrobacter</taxon>
    </lineage>
</organism>
<dbReference type="InterPro" id="IPR030679">
    <property type="entry name" value="ABC_ATPase_HisP-typ"/>
</dbReference>
<dbReference type="CDD" id="cd03262">
    <property type="entry name" value="ABC_HisP_GlnQ"/>
    <property type="match status" value="1"/>
</dbReference>
<evidence type="ECO:0000313" key="11">
    <source>
        <dbReference type="Proteomes" id="UP001208935"/>
    </source>
</evidence>
<name>A0ABT3KTV4_9BURK</name>
<sequence length="265" mass="28609">MNAAHPDGAQIALRGVRKTYGALDVLKGISLDVQQGEVLVLIGPSGSGKSTLLRCVNMLEMPTGGEVWIRGSLINDARRGHRAQERYLNAMRMKVGMVFQHFNLFAHLTVLENIMLAPVQLLGHGVAQARAEARALLESVGVLDKQDVYPGKLSGGQKQRVAIARALALRPDAMLFDEPTSALDPEMVAGVLAVMEKLARAGMTMMVVTHEMRFAEKVADRVVFIAGGRVVEEGRPAAIFHQPAHERTQAFLADILVSCPANSGT</sequence>
<keyword evidence="6 10" id="KW-0067">ATP-binding</keyword>
<dbReference type="SMART" id="SM00382">
    <property type="entry name" value="AAA"/>
    <property type="match status" value="1"/>
</dbReference>
<keyword evidence="8" id="KW-0472">Membrane</keyword>
<keyword evidence="11" id="KW-1185">Reference proteome</keyword>
<protein>
    <submittedName>
        <fullName evidence="10">Amino acid ABC transporter ATP-binding protein</fullName>
    </submittedName>
</protein>
<comment type="subcellular location">
    <subcellularLocation>
        <location evidence="1">Cell membrane</location>
        <topology evidence="1">Peripheral membrane protein</topology>
    </subcellularLocation>
</comment>
<dbReference type="InterPro" id="IPR003593">
    <property type="entry name" value="AAA+_ATPase"/>
</dbReference>
<evidence type="ECO:0000313" key="10">
    <source>
        <dbReference type="EMBL" id="MCW5321319.1"/>
    </source>
</evidence>
<gene>
    <name evidence="10" type="ORF">D5039_09215</name>
</gene>
<comment type="similarity">
    <text evidence="2">Belongs to the ABC transporter superfamily.</text>
</comment>
<keyword evidence="7" id="KW-0029">Amino-acid transport</keyword>